<dbReference type="EMBL" id="GGEC01055420">
    <property type="protein sequence ID" value="MBX35904.1"/>
    <property type="molecule type" value="Transcribed_RNA"/>
</dbReference>
<protein>
    <submittedName>
        <fullName evidence="1">Uncharacterized protein</fullName>
    </submittedName>
</protein>
<dbReference type="AlphaFoldDB" id="A0A2P2N0D7"/>
<organism evidence="1">
    <name type="scientific">Rhizophora mucronata</name>
    <name type="common">Asiatic mangrove</name>
    <dbReference type="NCBI Taxonomy" id="61149"/>
    <lineage>
        <taxon>Eukaryota</taxon>
        <taxon>Viridiplantae</taxon>
        <taxon>Streptophyta</taxon>
        <taxon>Embryophyta</taxon>
        <taxon>Tracheophyta</taxon>
        <taxon>Spermatophyta</taxon>
        <taxon>Magnoliopsida</taxon>
        <taxon>eudicotyledons</taxon>
        <taxon>Gunneridae</taxon>
        <taxon>Pentapetalae</taxon>
        <taxon>rosids</taxon>
        <taxon>fabids</taxon>
        <taxon>Malpighiales</taxon>
        <taxon>Rhizophoraceae</taxon>
        <taxon>Rhizophora</taxon>
    </lineage>
</organism>
<name>A0A2P2N0D7_RHIMU</name>
<accession>A0A2P2N0D7</accession>
<sequence>MQLCYMNFFHVLRFGSTWFCLFKLFLSPSCLPYIQ</sequence>
<evidence type="ECO:0000313" key="1">
    <source>
        <dbReference type="EMBL" id="MBX35904.1"/>
    </source>
</evidence>
<reference evidence="1" key="1">
    <citation type="submission" date="2018-02" db="EMBL/GenBank/DDBJ databases">
        <title>Rhizophora mucronata_Transcriptome.</title>
        <authorList>
            <person name="Meera S.P."/>
            <person name="Sreeshan A."/>
            <person name="Augustine A."/>
        </authorList>
    </citation>
    <scope>NUCLEOTIDE SEQUENCE</scope>
    <source>
        <tissue evidence="1">Leaf</tissue>
    </source>
</reference>
<proteinExistence type="predicted"/>